<dbReference type="GeneID" id="80451378"/>
<dbReference type="KEGG" id="amin:AUMI_11950"/>
<dbReference type="CDD" id="cd04186">
    <property type="entry name" value="GT_2_like_c"/>
    <property type="match status" value="1"/>
</dbReference>
<organism evidence="2 3">
    <name type="scientific">Aurantimicrobium minutum</name>
    <dbReference type="NCBI Taxonomy" id="708131"/>
    <lineage>
        <taxon>Bacteria</taxon>
        <taxon>Bacillati</taxon>
        <taxon>Actinomycetota</taxon>
        <taxon>Actinomycetes</taxon>
        <taxon>Micrococcales</taxon>
        <taxon>Microbacteriaceae</taxon>
        <taxon>Aurantimicrobium</taxon>
    </lineage>
</organism>
<dbReference type="Gene3D" id="3.90.550.10">
    <property type="entry name" value="Spore Coat Polysaccharide Biosynthesis Protein SpsA, Chain A"/>
    <property type="match status" value="1"/>
</dbReference>
<sequence>MSPKPTAPADVAIITVSYNSSAQLADFLASAIRSVASPSQITVVDNNSADIDITQKLTTRLGVNLLKLEKNVGYGAAVNKAVPGLEAQLTTLLVCNPDSELNVAAVHRLSEAVTEEKVGVAGPRIFNEDGSVYPSARNIPSIRNGVGHALFANIWLGNPWTKNYLSEAHLQDSTVPTGWVSGACLATRRELFEQVGGFDDHYFMYFEDVDLGYRLGKLGFTNLYVPEVSIKHIGGESTKATKKTMLRIHHESAMRFIQVKYKGILWAPVRGIIRIGLKLRFWFQARKATT</sequence>
<accession>A0A182C1M1</accession>
<evidence type="ECO:0000313" key="3">
    <source>
        <dbReference type="Proteomes" id="UP000243847"/>
    </source>
</evidence>
<dbReference type="GO" id="GO:0016740">
    <property type="term" value="F:transferase activity"/>
    <property type="evidence" value="ECO:0007669"/>
    <property type="project" value="UniProtKB-KW"/>
</dbReference>
<keyword evidence="2" id="KW-0808">Transferase</keyword>
<dbReference type="Pfam" id="PF00535">
    <property type="entry name" value="Glycos_transf_2"/>
    <property type="match status" value="1"/>
</dbReference>
<proteinExistence type="predicted"/>
<feature type="domain" description="Glycosyltransferase 2-like" evidence="1">
    <location>
        <begin position="13"/>
        <end position="194"/>
    </location>
</feature>
<dbReference type="SUPFAM" id="SSF53448">
    <property type="entry name" value="Nucleotide-diphospho-sugar transferases"/>
    <property type="match status" value="1"/>
</dbReference>
<gene>
    <name evidence="2" type="ORF">AUMI_11950</name>
</gene>
<dbReference type="EMBL" id="AP017457">
    <property type="protein sequence ID" value="BAU98737.1"/>
    <property type="molecule type" value="Genomic_DNA"/>
</dbReference>
<evidence type="ECO:0000259" key="1">
    <source>
        <dbReference type="Pfam" id="PF00535"/>
    </source>
</evidence>
<evidence type="ECO:0000313" key="2">
    <source>
        <dbReference type="EMBL" id="BAU98737.1"/>
    </source>
</evidence>
<dbReference type="OrthoDB" id="9771846at2"/>
<reference evidence="2 3" key="1">
    <citation type="journal article" date="2016" name="Genome Announc.">
        <title>Complete Genome Sequence of Aurantimicrobium minutum Type Strain KNCT, a Planktonic Ultramicrobacterium Isolated from River Water.</title>
        <authorList>
            <person name="Nakai R."/>
            <person name="Fujisawa T."/>
            <person name="Nakamura Y."/>
            <person name="Nishide H."/>
            <person name="Uchiyama I."/>
            <person name="Baba T."/>
            <person name="Toyoda A."/>
            <person name="Fujiyama A."/>
            <person name="Naganuma T."/>
            <person name="Niki H."/>
        </authorList>
    </citation>
    <scope>NUCLEOTIDE SEQUENCE [LARGE SCALE GENOMIC DNA]</scope>
    <source>
        <strain evidence="2 3">KNC</strain>
    </source>
</reference>
<dbReference type="PANTHER" id="PTHR43179:SF7">
    <property type="entry name" value="RHAMNOSYLTRANSFERASE WBBL"/>
    <property type="match status" value="1"/>
</dbReference>
<dbReference type="InterPro" id="IPR001173">
    <property type="entry name" value="Glyco_trans_2-like"/>
</dbReference>
<dbReference type="InterPro" id="IPR029044">
    <property type="entry name" value="Nucleotide-diphossugar_trans"/>
</dbReference>
<dbReference type="AlphaFoldDB" id="A0A182C1M1"/>
<dbReference type="PANTHER" id="PTHR43179">
    <property type="entry name" value="RHAMNOSYLTRANSFERASE WBBL"/>
    <property type="match status" value="1"/>
</dbReference>
<dbReference type="Proteomes" id="UP000243847">
    <property type="component" value="Chromosome sequence1"/>
</dbReference>
<protein>
    <submittedName>
        <fullName evidence="2">Rhamnosyltransferase WbpY</fullName>
    </submittedName>
</protein>
<name>A0A182C1M1_9MICO</name>
<dbReference type="RefSeq" id="WP_096380333.1">
    <property type="nucleotide sequence ID" value="NZ_AP017457.1"/>
</dbReference>